<keyword evidence="9" id="KW-1185">Reference proteome</keyword>
<evidence type="ECO:0000256" key="1">
    <source>
        <dbReference type="ARBA" id="ARBA00022722"/>
    </source>
</evidence>
<proteinExistence type="inferred from homology"/>
<accession>A0A9W8IBG2</accession>
<dbReference type="PANTHER" id="PTHR12341">
    <property type="entry name" value="5'-&gt;3' EXORIBONUCLEASE"/>
    <property type="match status" value="1"/>
</dbReference>
<keyword evidence="1" id="KW-0540">Nuclease</keyword>
<dbReference type="Pfam" id="PF03159">
    <property type="entry name" value="XRN_N"/>
    <property type="match status" value="1"/>
</dbReference>
<evidence type="ECO:0000256" key="2">
    <source>
        <dbReference type="ARBA" id="ARBA00022801"/>
    </source>
</evidence>
<dbReference type="AlphaFoldDB" id="A0A9W8IBG2"/>
<name>A0A9W8IBG2_9FUNG</name>
<reference evidence="8" key="1">
    <citation type="submission" date="2022-07" db="EMBL/GenBank/DDBJ databases">
        <title>Phylogenomic reconstructions and comparative analyses of Kickxellomycotina fungi.</title>
        <authorList>
            <person name="Reynolds N.K."/>
            <person name="Stajich J.E."/>
            <person name="Barry K."/>
            <person name="Grigoriev I.V."/>
            <person name="Crous P."/>
            <person name="Smith M.E."/>
        </authorList>
    </citation>
    <scope>NUCLEOTIDE SEQUENCE</scope>
    <source>
        <strain evidence="8">NRRL 1566</strain>
    </source>
</reference>
<evidence type="ECO:0000313" key="9">
    <source>
        <dbReference type="Proteomes" id="UP001139887"/>
    </source>
</evidence>
<gene>
    <name evidence="8" type="primary">exo2_1</name>
    <name evidence="8" type="ORF">IWW36_001511</name>
</gene>
<keyword evidence="2" id="KW-0378">Hydrolase</keyword>
<dbReference type="InterPro" id="IPR004859">
    <property type="entry name" value="Xrn1_N"/>
</dbReference>
<evidence type="ECO:0000256" key="3">
    <source>
        <dbReference type="ARBA" id="ARBA00022839"/>
    </source>
</evidence>
<dbReference type="Proteomes" id="UP001139887">
    <property type="component" value="Unassembled WGS sequence"/>
</dbReference>
<feature type="domain" description="Xrn1 helical" evidence="7">
    <location>
        <begin position="237"/>
        <end position="322"/>
    </location>
</feature>
<dbReference type="GO" id="GO:0003723">
    <property type="term" value="F:RNA binding"/>
    <property type="evidence" value="ECO:0007669"/>
    <property type="project" value="TreeGrafter"/>
</dbReference>
<dbReference type="Pfam" id="PF17846">
    <property type="entry name" value="XRN_M"/>
    <property type="match status" value="2"/>
</dbReference>
<evidence type="ECO:0000259" key="6">
    <source>
        <dbReference type="Pfam" id="PF03159"/>
    </source>
</evidence>
<feature type="domain" description="Xrn1 helical" evidence="7">
    <location>
        <begin position="587"/>
        <end position="695"/>
    </location>
</feature>
<comment type="similarity">
    <text evidence="4">Belongs to the 5'-3' exonuclease family.</text>
</comment>
<dbReference type="EMBL" id="JANBUW010000021">
    <property type="protein sequence ID" value="KAJ2850885.1"/>
    <property type="molecule type" value="Genomic_DNA"/>
</dbReference>
<protein>
    <submittedName>
        <fullName evidence="8">Exonuclease II Exo2</fullName>
    </submittedName>
</protein>
<feature type="domain" description="Xrn1 N-terminal" evidence="6">
    <location>
        <begin position="1"/>
        <end position="201"/>
    </location>
</feature>
<sequence>MGIPGLWRWLQQLCCSACRTTTFLDLATPHSLFVDLNSTIHKSARQSNGNIASILDAIDDIVKQVQPQQLLFLSIDGVPPRLKERLQRERRARPQSAKSENWTDPAFSAYFVTPGTKWMRQLESQLCRYIGEKRQSDRVWSNLKVIFSGCRDPGEGEQKIIEFIRQKHSPQQYRHVVWSNDADTVLLALSAHVPSVTVVSERSRGSGSTYSIVDVDELRKLIFQRYAPQTELGALQNIERIVDDLVFLTFFIGNDFVPPLSPAVNSAADDGSCIDDMWSFYSEYWSVCQQYLHNRGNIDPSSLKILLQMLAREREEKQFRQYVGVTQLGPRLTAMRVRRIGWDMQRQKIEEGSSQPDEWKSSLQVKRIKNKHGKKRKSKTLGFRSIAKGSRYIPYVWTGNAAELNADDIVQATGAVPLPANTYPVFTPPKSCTDGIMLKLSSWPLLSLGMVPLYSWVLQAAELNLALSMAGITEPINFNKVVWLGMLAQKFGMELTTYDMDDDEFKSTYKRWKHMRSDPQPQEQAVLAGTPSDTSNAQPSMLLVLERQQPKFTRTQPPTQGTIVSVVNDKDWDVLLADANTDFERQVKYEDWKSAYYWHGGNSSNQAARRERLCNIYANALGWISQYFFAGTVSSWEFSWPEDLQANITGISPLASDLLQVVLEMGDKWTAVPVSSSLPPLLKEHLLSVLPQDAWPSLNEQDRNLARLLFKNDYTNEAREQVHNYFANMNKEAPLVNIWT</sequence>
<dbReference type="GO" id="GO:0005634">
    <property type="term" value="C:nucleus"/>
    <property type="evidence" value="ECO:0007669"/>
    <property type="project" value="TreeGrafter"/>
</dbReference>
<comment type="caution">
    <text evidence="8">The sequence shown here is derived from an EMBL/GenBank/DDBJ whole genome shotgun (WGS) entry which is preliminary data.</text>
</comment>
<dbReference type="PANTHER" id="PTHR12341:SF7">
    <property type="entry name" value="5'-3' EXORIBONUCLEASE 1"/>
    <property type="match status" value="1"/>
</dbReference>
<evidence type="ECO:0000259" key="7">
    <source>
        <dbReference type="Pfam" id="PF17846"/>
    </source>
</evidence>
<evidence type="ECO:0000256" key="5">
    <source>
        <dbReference type="SAM" id="MobiDB-lite"/>
    </source>
</evidence>
<dbReference type="GO" id="GO:0004534">
    <property type="term" value="F:5'-3' RNA exonuclease activity"/>
    <property type="evidence" value="ECO:0007669"/>
    <property type="project" value="TreeGrafter"/>
</dbReference>
<dbReference type="Gene3D" id="3.40.50.12390">
    <property type="match status" value="2"/>
</dbReference>
<feature type="region of interest" description="Disordered" evidence="5">
    <location>
        <begin position="514"/>
        <end position="535"/>
    </location>
</feature>
<evidence type="ECO:0000313" key="8">
    <source>
        <dbReference type="EMBL" id="KAJ2850885.1"/>
    </source>
</evidence>
<dbReference type="InterPro" id="IPR041412">
    <property type="entry name" value="Xrn1_helical"/>
</dbReference>
<dbReference type="InterPro" id="IPR027073">
    <property type="entry name" value="5_3_exoribonuclease"/>
</dbReference>
<evidence type="ECO:0000256" key="4">
    <source>
        <dbReference type="ARBA" id="ARBA00038299"/>
    </source>
</evidence>
<keyword evidence="3 8" id="KW-0269">Exonuclease</keyword>
<dbReference type="OrthoDB" id="372487at2759"/>
<organism evidence="8 9">
    <name type="scientific">Coemansia brasiliensis</name>
    <dbReference type="NCBI Taxonomy" id="2650707"/>
    <lineage>
        <taxon>Eukaryota</taxon>
        <taxon>Fungi</taxon>
        <taxon>Fungi incertae sedis</taxon>
        <taxon>Zoopagomycota</taxon>
        <taxon>Kickxellomycotina</taxon>
        <taxon>Kickxellomycetes</taxon>
        <taxon>Kickxellales</taxon>
        <taxon>Kickxellaceae</taxon>
        <taxon>Coemansia</taxon>
    </lineage>
</organism>
<dbReference type="GO" id="GO:0000956">
    <property type="term" value="P:nuclear-transcribed mRNA catabolic process"/>
    <property type="evidence" value="ECO:0007669"/>
    <property type="project" value="TreeGrafter"/>
</dbReference>